<dbReference type="Proteomes" id="UP001157961">
    <property type="component" value="Unassembled WGS sequence"/>
</dbReference>
<dbReference type="Pfam" id="PF12840">
    <property type="entry name" value="HTH_20"/>
    <property type="match status" value="1"/>
</dbReference>
<accession>A0ABY1NJ33</accession>
<dbReference type="EMBL" id="FXTY01000002">
    <property type="protein sequence ID" value="SMP10998.1"/>
    <property type="molecule type" value="Genomic_DNA"/>
</dbReference>
<protein>
    <submittedName>
        <fullName evidence="2">Transcriptional regulator, ArsR family</fullName>
    </submittedName>
</protein>
<comment type="caution">
    <text evidence="2">The sequence shown here is derived from an EMBL/GenBank/DDBJ whole genome shotgun (WGS) entry which is preliminary data.</text>
</comment>
<keyword evidence="3" id="KW-1185">Reference proteome</keyword>
<dbReference type="PANTHER" id="PTHR38600">
    <property type="entry name" value="TRANSCRIPTIONAL REGULATORY PROTEIN"/>
    <property type="match status" value="1"/>
</dbReference>
<dbReference type="Gene3D" id="1.10.10.10">
    <property type="entry name" value="Winged helix-like DNA-binding domain superfamily/Winged helix DNA-binding domain"/>
    <property type="match status" value="1"/>
</dbReference>
<sequence length="119" mass="13449">MLFTHMVERNDTDQLSAILKAASEPNRRAILTLLAQNGPMKVTDIAARFDLSLNAISKHIKVLEAAGLASRRTEWREHLIEVQMGPLSQIENWFADLRSIWALRLDALEAALLEEDNND</sequence>
<proteinExistence type="predicted"/>
<dbReference type="InterPro" id="IPR001845">
    <property type="entry name" value="HTH_ArsR_DNA-bd_dom"/>
</dbReference>
<evidence type="ECO:0000259" key="1">
    <source>
        <dbReference type="PROSITE" id="PS50987"/>
    </source>
</evidence>
<evidence type="ECO:0000313" key="2">
    <source>
        <dbReference type="EMBL" id="SMP10998.1"/>
    </source>
</evidence>
<gene>
    <name evidence="2" type="ORF">SAMN06265373_102221</name>
</gene>
<dbReference type="PANTHER" id="PTHR38600:SF2">
    <property type="entry name" value="SLL0088 PROTEIN"/>
    <property type="match status" value="1"/>
</dbReference>
<dbReference type="RefSeq" id="WP_283424979.1">
    <property type="nucleotide sequence ID" value="NZ_FXTY01000002.1"/>
</dbReference>
<dbReference type="CDD" id="cd00090">
    <property type="entry name" value="HTH_ARSR"/>
    <property type="match status" value="1"/>
</dbReference>
<dbReference type="NCBIfam" id="NF033788">
    <property type="entry name" value="HTH_metalloreg"/>
    <property type="match status" value="1"/>
</dbReference>
<reference evidence="2 3" key="1">
    <citation type="submission" date="2017-05" db="EMBL/GenBank/DDBJ databases">
        <authorList>
            <person name="Varghese N."/>
            <person name="Submissions S."/>
        </authorList>
    </citation>
    <scope>NUCLEOTIDE SEQUENCE [LARGE SCALE GENOMIC DNA]</scope>
    <source>
        <strain evidence="2 3">DSM 29734</strain>
    </source>
</reference>
<dbReference type="InterPro" id="IPR011991">
    <property type="entry name" value="ArsR-like_HTH"/>
</dbReference>
<dbReference type="SUPFAM" id="SSF46785">
    <property type="entry name" value="Winged helix' DNA-binding domain"/>
    <property type="match status" value="1"/>
</dbReference>
<dbReference type="SMART" id="SM00418">
    <property type="entry name" value="HTH_ARSR"/>
    <property type="match status" value="1"/>
</dbReference>
<dbReference type="InterPro" id="IPR036388">
    <property type="entry name" value="WH-like_DNA-bd_sf"/>
</dbReference>
<name>A0ABY1NJ33_9RHOB</name>
<evidence type="ECO:0000313" key="3">
    <source>
        <dbReference type="Proteomes" id="UP001157961"/>
    </source>
</evidence>
<dbReference type="InterPro" id="IPR036390">
    <property type="entry name" value="WH_DNA-bd_sf"/>
</dbReference>
<organism evidence="2 3">
    <name type="scientific">Shimia sagamensis</name>
    <dbReference type="NCBI Taxonomy" id="1566352"/>
    <lineage>
        <taxon>Bacteria</taxon>
        <taxon>Pseudomonadati</taxon>
        <taxon>Pseudomonadota</taxon>
        <taxon>Alphaproteobacteria</taxon>
        <taxon>Rhodobacterales</taxon>
        <taxon>Roseobacteraceae</taxon>
    </lineage>
</organism>
<dbReference type="PROSITE" id="PS50987">
    <property type="entry name" value="HTH_ARSR_2"/>
    <property type="match status" value="1"/>
</dbReference>
<feature type="domain" description="HTH arsR-type" evidence="1">
    <location>
        <begin position="7"/>
        <end position="102"/>
    </location>
</feature>